<dbReference type="SUPFAM" id="SSF51569">
    <property type="entry name" value="Aldolase"/>
    <property type="match status" value="1"/>
</dbReference>
<dbReference type="OrthoDB" id="9782828at2"/>
<dbReference type="SMART" id="SM01130">
    <property type="entry name" value="DHDPS"/>
    <property type="match status" value="1"/>
</dbReference>
<dbReference type="InterPro" id="IPR002220">
    <property type="entry name" value="DapA-like"/>
</dbReference>
<evidence type="ECO:0000256" key="5">
    <source>
        <dbReference type="ARBA" id="ARBA00022490"/>
    </source>
</evidence>
<dbReference type="PROSITE" id="PS00665">
    <property type="entry name" value="DHDPS_1"/>
    <property type="match status" value="1"/>
</dbReference>
<dbReference type="Pfam" id="PF00701">
    <property type="entry name" value="DHDPS"/>
    <property type="match status" value="1"/>
</dbReference>
<dbReference type="CDD" id="cd00950">
    <property type="entry name" value="DHDPS"/>
    <property type="match status" value="1"/>
</dbReference>
<comment type="function">
    <text evidence="1 12">Catalyzes the condensation of (S)-aspartate-beta-semialdehyde [(S)-ASA] and pyruvate to 4-hydroxy-tetrahydrodipicolinate (HTPA).</text>
</comment>
<evidence type="ECO:0000256" key="11">
    <source>
        <dbReference type="ARBA" id="ARBA00047836"/>
    </source>
</evidence>
<dbReference type="NCBIfam" id="TIGR00674">
    <property type="entry name" value="dapA"/>
    <property type="match status" value="1"/>
</dbReference>
<dbReference type="InterPro" id="IPR020625">
    <property type="entry name" value="Schiff_base-form_aldolases_AS"/>
</dbReference>
<dbReference type="PROSITE" id="PS00666">
    <property type="entry name" value="DHDPS_2"/>
    <property type="match status" value="1"/>
</dbReference>
<dbReference type="PRINTS" id="PR00146">
    <property type="entry name" value="DHPICSNTHASE"/>
</dbReference>
<evidence type="ECO:0000256" key="9">
    <source>
        <dbReference type="ARBA" id="ARBA00023239"/>
    </source>
</evidence>
<evidence type="ECO:0000256" key="8">
    <source>
        <dbReference type="ARBA" id="ARBA00023154"/>
    </source>
</evidence>
<feature type="site" description="Part of a proton relay during catalysis" evidence="12">
    <location>
        <position position="108"/>
    </location>
</feature>
<reference evidence="16 17" key="1">
    <citation type="submission" date="2015-03" db="EMBL/GenBank/DDBJ databases">
        <authorList>
            <person name="Murphy D."/>
        </authorList>
    </citation>
    <scope>NUCLEOTIDE SEQUENCE [LARGE SCALE GENOMIC DNA]</scope>
    <source>
        <strain evidence="16 17">OL-4</strain>
    </source>
</reference>
<comment type="catalytic activity">
    <reaction evidence="11 12">
        <text>L-aspartate 4-semialdehyde + pyruvate = (2S,4S)-4-hydroxy-2,3,4,5-tetrahydrodipicolinate + H2O + H(+)</text>
        <dbReference type="Rhea" id="RHEA:34171"/>
        <dbReference type="ChEBI" id="CHEBI:15361"/>
        <dbReference type="ChEBI" id="CHEBI:15377"/>
        <dbReference type="ChEBI" id="CHEBI:15378"/>
        <dbReference type="ChEBI" id="CHEBI:67139"/>
        <dbReference type="ChEBI" id="CHEBI:537519"/>
        <dbReference type="EC" id="4.3.3.7"/>
    </reaction>
</comment>
<evidence type="ECO:0000256" key="12">
    <source>
        <dbReference type="HAMAP-Rule" id="MF_00418"/>
    </source>
</evidence>
<evidence type="ECO:0000256" key="4">
    <source>
        <dbReference type="ARBA" id="ARBA00012086"/>
    </source>
</evidence>
<evidence type="ECO:0000256" key="10">
    <source>
        <dbReference type="ARBA" id="ARBA00023270"/>
    </source>
</evidence>
<dbReference type="RefSeq" id="WP_046497921.1">
    <property type="nucleotide sequence ID" value="NZ_CGIH01000029.1"/>
</dbReference>
<evidence type="ECO:0000256" key="14">
    <source>
        <dbReference type="PIRSR" id="PIRSR001365-1"/>
    </source>
</evidence>
<comment type="caution">
    <text evidence="12">Was originally thought to be a dihydrodipicolinate synthase (DHDPS), catalyzing the condensation of (S)-aspartate-beta-semialdehyde [(S)-ASA] and pyruvate to dihydrodipicolinate (DHDP). However, it was shown in E.coli that the product of the enzymatic reaction is not dihydrodipicolinate but in fact (4S)-4-hydroxy-2,3,4,5-tetrahydro-(2S)-dipicolinic acid (HTPA), and that the consecutive dehydration reaction leading to DHDP is not spontaneous but catalyzed by DapB.</text>
</comment>
<evidence type="ECO:0000256" key="7">
    <source>
        <dbReference type="ARBA" id="ARBA00022915"/>
    </source>
</evidence>
<organism evidence="16 17">
    <name type="scientific">Syntrophomonas zehnderi OL-4</name>
    <dbReference type="NCBI Taxonomy" id="690567"/>
    <lineage>
        <taxon>Bacteria</taxon>
        <taxon>Bacillati</taxon>
        <taxon>Bacillota</taxon>
        <taxon>Clostridia</taxon>
        <taxon>Eubacteriales</taxon>
        <taxon>Syntrophomonadaceae</taxon>
        <taxon>Syntrophomonas</taxon>
    </lineage>
</organism>
<evidence type="ECO:0000256" key="2">
    <source>
        <dbReference type="ARBA" id="ARBA00005120"/>
    </source>
</evidence>
<protein>
    <recommendedName>
        <fullName evidence="4 12">4-hydroxy-tetrahydrodipicolinate synthase</fullName>
        <shortName evidence="12">HTPA synthase</shortName>
        <ecNumber evidence="4 12">4.3.3.7</ecNumber>
    </recommendedName>
</protein>
<dbReference type="PIRSF" id="PIRSF001365">
    <property type="entry name" value="DHDPS"/>
    <property type="match status" value="1"/>
</dbReference>
<keyword evidence="6 12" id="KW-0028">Amino-acid biosynthesis</keyword>
<dbReference type="HAMAP" id="MF_00418">
    <property type="entry name" value="DapA"/>
    <property type="match status" value="1"/>
</dbReference>
<comment type="subcellular location">
    <subcellularLocation>
        <location evidence="12">Cytoplasm</location>
    </subcellularLocation>
</comment>
<keyword evidence="5 12" id="KW-0963">Cytoplasm</keyword>
<evidence type="ECO:0000313" key="17">
    <source>
        <dbReference type="Proteomes" id="UP000045545"/>
    </source>
</evidence>
<dbReference type="InterPro" id="IPR013785">
    <property type="entry name" value="Aldolase_TIM"/>
</dbReference>
<dbReference type="GO" id="GO:0009089">
    <property type="term" value="P:lysine biosynthetic process via diaminopimelate"/>
    <property type="evidence" value="ECO:0007669"/>
    <property type="project" value="UniProtKB-UniRule"/>
</dbReference>
<dbReference type="AlphaFoldDB" id="A0A0E4GBN2"/>
<evidence type="ECO:0000256" key="13">
    <source>
        <dbReference type="PIRNR" id="PIRNR001365"/>
    </source>
</evidence>
<dbReference type="GO" id="GO:0005829">
    <property type="term" value="C:cytosol"/>
    <property type="evidence" value="ECO:0007669"/>
    <property type="project" value="TreeGrafter"/>
</dbReference>
<dbReference type="STRING" id="690567.1807"/>
<dbReference type="EMBL" id="CGIH01000029">
    <property type="protein sequence ID" value="CFX75811.1"/>
    <property type="molecule type" value="Genomic_DNA"/>
</dbReference>
<sequence>MSNFKMFTAMITPYDQDLKVNYDKAAEIAKYLIDHDSDGLVVSGTTGESPVLSMAEKIQLFTTVKQTVGSGVEVWGGTGTYSTQSSIELSQQAEKAGVDGVLLVNPYYNKPSQEGMYQHFKAIAESLSIPVMLYNIPGRTGINLLPQTVARLAEIENIVAIKEASGSMDQVSELRNLLGDKIDIYAGDDSLTLPMLALGGKGVVSIASHLVGKDIKQMLNAFADGNYELAARIHSYLFPMFKGLFIATNPVPVKEALNIRGMQVGGFRLPLCSPSEEEIGFIQNLLKKYNL</sequence>
<comment type="pathway">
    <text evidence="2 12">Amino-acid biosynthesis; L-lysine biosynthesis via DAP pathway; (S)-tetrahydrodipicolinate from L-aspartate: step 3/4.</text>
</comment>
<dbReference type="Proteomes" id="UP000045545">
    <property type="component" value="Unassembled WGS sequence"/>
</dbReference>
<comment type="subunit">
    <text evidence="12">Homotetramer; dimer of dimers.</text>
</comment>
<dbReference type="EC" id="4.3.3.7" evidence="4 12"/>
<feature type="binding site" evidence="12 15">
    <location>
        <position position="46"/>
    </location>
    <ligand>
        <name>pyruvate</name>
        <dbReference type="ChEBI" id="CHEBI:15361"/>
    </ligand>
</feature>
<dbReference type="GO" id="GO:0019877">
    <property type="term" value="P:diaminopimelate biosynthetic process"/>
    <property type="evidence" value="ECO:0007669"/>
    <property type="project" value="UniProtKB-UniRule"/>
</dbReference>
<evidence type="ECO:0000256" key="15">
    <source>
        <dbReference type="PIRSR" id="PIRSR001365-2"/>
    </source>
</evidence>
<dbReference type="PANTHER" id="PTHR12128">
    <property type="entry name" value="DIHYDRODIPICOLINATE SYNTHASE"/>
    <property type="match status" value="1"/>
</dbReference>
<comment type="similarity">
    <text evidence="3 12 13">Belongs to the DapA family.</text>
</comment>
<accession>A0A0E4GBN2</accession>
<keyword evidence="10 12" id="KW-0704">Schiff base</keyword>
<keyword evidence="8 12" id="KW-0457">Lysine biosynthesis</keyword>
<evidence type="ECO:0000256" key="1">
    <source>
        <dbReference type="ARBA" id="ARBA00003294"/>
    </source>
</evidence>
<evidence type="ECO:0000313" key="16">
    <source>
        <dbReference type="EMBL" id="CFX75811.1"/>
    </source>
</evidence>
<dbReference type="InterPro" id="IPR020624">
    <property type="entry name" value="Schiff_base-form_aldolases_CS"/>
</dbReference>
<proteinExistence type="inferred from homology"/>
<gene>
    <name evidence="12" type="primary">dapA</name>
    <name evidence="16" type="ORF">1807</name>
</gene>
<dbReference type="UniPathway" id="UPA00034">
    <property type="reaction ID" value="UER00017"/>
</dbReference>
<feature type="active site" description="Proton donor/acceptor" evidence="12 14">
    <location>
        <position position="134"/>
    </location>
</feature>
<dbReference type="InterPro" id="IPR005263">
    <property type="entry name" value="DapA"/>
</dbReference>
<evidence type="ECO:0000256" key="6">
    <source>
        <dbReference type="ARBA" id="ARBA00022605"/>
    </source>
</evidence>
<dbReference type="PANTHER" id="PTHR12128:SF66">
    <property type="entry name" value="4-HYDROXY-2-OXOGLUTARATE ALDOLASE, MITOCHONDRIAL"/>
    <property type="match status" value="1"/>
</dbReference>
<keyword evidence="17" id="KW-1185">Reference proteome</keyword>
<name>A0A0E4GBN2_9FIRM</name>
<keyword evidence="9 12" id="KW-0456">Lyase</keyword>
<dbReference type="Gene3D" id="3.20.20.70">
    <property type="entry name" value="Aldolase class I"/>
    <property type="match status" value="1"/>
</dbReference>
<feature type="binding site" evidence="12 15">
    <location>
        <position position="204"/>
    </location>
    <ligand>
        <name>pyruvate</name>
        <dbReference type="ChEBI" id="CHEBI:15361"/>
    </ligand>
</feature>
<dbReference type="GO" id="GO:0008840">
    <property type="term" value="F:4-hydroxy-tetrahydrodipicolinate synthase activity"/>
    <property type="evidence" value="ECO:0007669"/>
    <property type="project" value="UniProtKB-UniRule"/>
</dbReference>
<keyword evidence="7 12" id="KW-0220">Diaminopimelate biosynthesis</keyword>
<feature type="site" description="Part of a proton relay during catalysis" evidence="12">
    <location>
        <position position="45"/>
    </location>
</feature>
<evidence type="ECO:0000256" key="3">
    <source>
        <dbReference type="ARBA" id="ARBA00007592"/>
    </source>
</evidence>
<feature type="active site" description="Schiff-base intermediate with substrate" evidence="12 14">
    <location>
        <position position="162"/>
    </location>
</feature>